<evidence type="ECO:0000313" key="1">
    <source>
        <dbReference type="EMBL" id="TWU05862.1"/>
    </source>
</evidence>
<keyword evidence="2" id="KW-1185">Reference proteome</keyword>
<evidence type="ECO:0000313" key="2">
    <source>
        <dbReference type="Proteomes" id="UP000320176"/>
    </source>
</evidence>
<protein>
    <submittedName>
        <fullName evidence="1">Uncharacterized protein</fullName>
    </submittedName>
</protein>
<gene>
    <name evidence="1" type="ORF">Pla52n_15770</name>
</gene>
<dbReference type="Proteomes" id="UP000320176">
    <property type="component" value="Unassembled WGS sequence"/>
</dbReference>
<dbReference type="Pfam" id="PF19875">
    <property type="entry name" value="DUF6348"/>
    <property type="match status" value="1"/>
</dbReference>
<reference evidence="1 2" key="1">
    <citation type="submission" date="2019-02" db="EMBL/GenBank/DDBJ databases">
        <title>Deep-cultivation of Planctomycetes and their phenomic and genomic characterization uncovers novel biology.</title>
        <authorList>
            <person name="Wiegand S."/>
            <person name="Jogler M."/>
            <person name="Boedeker C."/>
            <person name="Pinto D."/>
            <person name="Vollmers J."/>
            <person name="Rivas-Marin E."/>
            <person name="Kohn T."/>
            <person name="Peeters S.H."/>
            <person name="Heuer A."/>
            <person name="Rast P."/>
            <person name="Oberbeckmann S."/>
            <person name="Bunk B."/>
            <person name="Jeske O."/>
            <person name="Meyerdierks A."/>
            <person name="Storesund J.E."/>
            <person name="Kallscheuer N."/>
            <person name="Luecker S."/>
            <person name="Lage O.M."/>
            <person name="Pohl T."/>
            <person name="Merkel B.J."/>
            <person name="Hornburger P."/>
            <person name="Mueller R.-W."/>
            <person name="Bruemmer F."/>
            <person name="Labrenz M."/>
            <person name="Spormann A.M."/>
            <person name="Op Den Camp H."/>
            <person name="Overmann J."/>
            <person name="Amann R."/>
            <person name="Jetten M.S.M."/>
            <person name="Mascher T."/>
            <person name="Medema M.H."/>
            <person name="Devos D.P."/>
            <person name="Kaster A.-K."/>
            <person name="Ovreas L."/>
            <person name="Rohde M."/>
            <person name="Galperin M.Y."/>
            <person name="Jogler C."/>
        </authorList>
    </citation>
    <scope>NUCLEOTIDE SEQUENCE [LARGE SCALE GENOMIC DNA]</scope>
    <source>
        <strain evidence="1 2">Pla52n</strain>
    </source>
</reference>
<accession>A0A5C6B2Y9</accession>
<sequence>MPRHAFSVLLLSCLVPMSGCSRQATDDLRAGSASEYDEIINYTPAAERKPDAVTNRGREFFVDWLGKHGHESVIDDETGVGIADNATRLWSFLYDVSGDDAEGYVAEVEFRIVLPDGREIIEFVAGAGSTSDDAIGMTFVNFTLSTFHVVYAGFMDTADQHVSRKQVTVNGKPWTITSAGMMTFGGDDVGDFGGIDEAFFKAISEETLSDKIHWGKLVYGRSSDQILECSVTVDNLISQELSTEMRAAPWPATAKYYLAKQFIVLQPGNH</sequence>
<proteinExistence type="predicted"/>
<dbReference type="AlphaFoldDB" id="A0A5C6B2Y9"/>
<organism evidence="1 2">
    <name type="scientific">Stieleria varia</name>
    <dbReference type="NCBI Taxonomy" id="2528005"/>
    <lineage>
        <taxon>Bacteria</taxon>
        <taxon>Pseudomonadati</taxon>
        <taxon>Planctomycetota</taxon>
        <taxon>Planctomycetia</taxon>
        <taxon>Pirellulales</taxon>
        <taxon>Pirellulaceae</taxon>
        <taxon>Stieleria</taxon>
    </lineage>
</organism>
<name>A0A5C6B2Y9_9BACT</name>
<dbReference type="InterPro" id="IPR045929">
    <property type="entry name" value="DUF6348"/>
</dbReference>
<dbReference type="EMBL" id="SJPN01000002">
    <property type="protein sequence ID" value="TWU05862.1"/>
    <property type="molecule type" value="Genomic_DNA"/>
</dbReference>
<comment type="caution">
    <text evidence="1">The sequence shown here is derived from an EMBL/GenBank/DDBJ whole genome shotgun (WGS) entry which is preliminary data.</text>
</comment>